<feature type="binding site" evidence="4">
    <location>
        <position position="136"/>
    </location>
    <ligand>
        <name>substrate</name>
    </ligand>
</feature>
<evidence type="ECO:0000256" key="3">
    <source>
        <dbReference type="PIRSR" id="PIRSR617939-1"/>
    </source>
</evidence>
<feature type="binding site" evidence="4">
    <location>
        <begin position="14"/>
        <end position="19"/>
    </location>
    <ligand>
        <name>substrate</name>
    </ligand>
</feature>
<organism evidence="5 6">
    <name type="scientific">Oopsacas minuta</name>
    <dbReference type="NCBI Taxonomy" id="111878"/>
    <lineage>
        <taxon>Eukaryota</taxon>
        <taxon>Metazoa</taxon>
        <taxon>Porifera</taxon>
        <taxon>Hexactinellida</taxon>
        <taxon>Hexasterophora</taxon>
        <taxon>Lyssacinosida</taxon>
        <taxon>Leucopsacidae</taxon>
        <taxon>Oopsacas</taxon>
    </lineage>
</organism>
<dbReference type="SUPFAM" id="SSF110857">
    <property type="entry name" value="Gamma-glutamyl cyclotransferase-like"/>
    <property type="match status" value="1"/>
</dbReference>
<dbReference type="CDD" id="cd06661">
    <property type="entry name" value="GGCT_like"/>
    <property type="match status" value="1"/>
</dbReference>
<dbReference type="PANTHER" id="PTHR12935">
    <property type="entry name" value="GAMMA-GLUTAMYLCYCLOTRANSFERASE"/>
    <property type="match status" value="1"/>
</dbReference>
<evidence type="ECO:0000256" key="1">
    <source>
        <dbReference type="ARBA" id="ARBA00012346"/>
    </source>
</evidence>
<dbReference type="Pfam" id="PF13772">
    <property type="entry name" value="AIG2_2"/>
    <property type="match status" value="1"/>
</dbReference>
<keyword evidence="6" id="KW-1185">Reference proteome</keyword>
<dbReference type="Gene3D" id="3.10.490.10">
    <property type="entry name" value="Gamma-glutamyl cyclotransferase-like"/>
    <property type="match status" value="1"/>
</dbReference>
<evidence type="ECO:0000256" key="2">
    <source>
        <dbReference type="ARBA" id="ARBA00023239"/>
    </source>
</evidence>
<dbReference type="InterPro" id="IPR036568">
    <property type="entry name" value="GGCT-like_sf"/>
</dbReference>
<dbReference type="EC" id="4.3.2.9" evidence="1"/>
<dbReference type="GO" id="GO:0003839">
    <property type="term" value="F:gamma-glutamylcyclotransferase activity"/>
    <property type="evidence" value="ECO:0007669"/>
    <property type="project" value="UniProtKB-EC"/>
</dbReference>
<dbReference type="EMBL" id="JAKMXF010000277">
    <property type="protein sequence ID" value="KAI6653385.1"/>
    <property type="molecule type" value="Genomic_DNA"/>
</dbReference>
<dbReference type="InterPro" id="IPR013024">
    <property type="entry name" value="GGCT-like"/>
</dbReference>
<gene>
    <name evidence="5" type="ORF">LOD99_3604</name>
</gene>
<dbReference type="InterPro" id="IPR017939">
    <property type="entry name" value="G-Glutamylcylcotransferase"/>
</dbReference>
<evidence type="ECO:0000313" key="6">
    <source>
        <dbReference type="Proteomes" id="UP001165289"/>
    </source>
</evidence>
<evidence type="ECO:0000256" key="4">
    <source>
        <dbReference type="PIRSR" id="PIRSR617939-2"/>
    </source>
</evidence>
<dbReference type="AlphaFoldDB" id="A0AAV7JX73"/>
<protein>
    <recommendedName>
        <fullName evidence="1">gamma-glutamylcyclotransferase</fullName>
        <ecNumber evidence="1">4.3.2.9</ecNumber>
    </recommendedName>
</protein>
<dbReference type="Proteomes" id="UP001165289">
    <property type="component" value="Unassembled WGS sequence"/>
</dbReference>
<sequence length="172" mass="19279">MASESAYKDSHFLYFGFASNMNTTRIHIHNPTAVYIENGYLDDHELAFYVPYGEVGGWGGGSATLNDVKGKRAWGTIWKIGIENLASIDKQESVPNIYNRTVKEITTEKGEKVNCAIFTLNETAKVKEGEKPSPKYIQVIREGAKEHNIPKDYQEWLATIEDNGYNGNVAMP</sequence>
<evidence type="ECO:0000313" key="5">
    <source>
        <dbReference type="EMBL" id="KAI6653385.1"/>
    </source>
</evidence>
<keyword evidence="2" id="KW-0456">Lyase</keyword>
<proteinExistence type="predicted"/>
<feature type="active site" description="Proton acceptor" evidence="3">
    <location>
        <position position="92"/>
    </location>
</feature>
<accession>A0AAV7JX73</accession>
<comment type="caution">
    <text evidence="5">The sequence shown here is derived from an EMBL/GenBank/DDBJ whole genome shotgun (WGS) entry which is preliminary data.</text>
</comment>
<dbReference type="PANTHER" id="PTHR12935:SF0">
    <property type="entry name" value="GAMMA-GLUTAMYLCYCLOTRANSFERASE"/>
    <property type="match status" value="1"/>
</dbReference>
<reference evidence="5 6" key="1">
    <citation type="journal article" date="2023" name="BMC Biol.">
        <title>The compact genome of the sponge Oopsacas minuta (Hexactinellida) is lacking key metazoan core genes.</title>
        <authorList>
            <person name="Santini S."/>
            <person name="Schenkelaars Q."/>
            <person name="Jourda C."/>
            <person name="Duchesne M."/>
            <person name="Belahbib H."/>
            <person name="Rocher C."/>
            <person name="Selva M."/>
            <person name="Riesgo A."/>
            <person name="Vervoort M."/>
            <person name="Leys S.P."/>
            <person name="Kodjabachian L."/>
            <person name="Le Bivic A."/>
            <person name="Borchiellini C."/>
            <person name="Claverie J.M."/>
            <person name="Renard E."/>
        </authorList>
    </citation>
    <scope>NUCLEOTIDE SEQUENCE [LARGE SCALE GENOMIC DNA]</scope>
    <source>
        <strain evidence="5">SPO-2</strain>
    </source>
</reference>
<name>A0AAV7JX73_9METZ</name>